<keyword evidence="1" id="KW-1133">Transmembrane helix</keyword>
<evidence type="ECO:0000313" key="2">
    <source>
        <dbReference type="EMBL" id="KAK8578836.1"/>
    </source>
</evidence>
<proteinExistence type="predicted"/>
<keyword evidence="3" id="KW-1185">Reference proteome</keyword>
<organism evidence="2 3">
    <name type="scientific">Hibiscus sabdariffa</name>
    <name type="common">roselle</name>
    <dbReference type="NCBI Taxonomy" id="183260"/>
    <lineage>
        <taxon>Eukaryota</taxon>
        <taxon>Viridiplantae</taxon>
        <taxon>Streptophyta</taxon>
        <taxon>Embryophyta</taxon>
        <taxon>Tracheophyta</taxon>
        <taxon>Spermatophyta</taxon>
        <taxon>Magnoliopsida</taxon>
        <taxon>eudicotyledons</taxon>
        <taxon>Gunneridae</taxon>
        <taxon>Pentapetalae</taxon>
        <taxon>rosids</taxon>
        <taxon>malvids</taxon>
        <taxon>Malvales</taxon>
        <taxon>Malvaceae</taxon>
        <taxon>Malvoideae</taxon>
        <taxon>Hibiscus</taxon>
    </lineage>
</organism>
<sequence>MRGRVPRNHRKPVIDGRSRPIRVSGCSKVYPSDLVVAVKLFGHYGLNAKWADFTENLATKIALYIDLFGKGWDAKNESRQCLVVGPYKARDGRVQRRISNIFFSLRKLQAWIDLRRGFEVGAVSILVVCALLAGWEFVHNFH</sequence>
<reference evidence="2 3" key="1">
    <citation type="journal article" date="2024" name="G3 (Bethesda)">
        <title>Genome assembly of Hibiscus sabdariffa L. provides insights into metabolisms of medicinal natural products.</title>
        <authorList>
            <person name="Kim T."/>
        </authorList>
    </citation>
    <scope>NUCLEOTIDE SEQUENCE [LARGE SCALE GENOMIC DNA]</scope>
    <source>
        <strain evidence="2">TK-2024</strain>
        <tissue evidence="2">Old leaves</tissue>
    </source>
</reference>
<feature type="transmembrane region" description="Helical" evidence="1">
    <location>
        <begin position="117"/>
        <end position="138"/>
    </location>
</feature>
<dbReference type="EMBL" id="JBBPBM010000006">
    <property type="protein sequence ID" value="KAK8578836.1"/>
    <property type="molecule type" value="Genomic_DNA"/>
</dbReference>
<evidence type="ECO:0000313" key="3">
    <source>
        <dbReference type="Proteomes" id="UP001472677"/>
    </source>
</evidence>
<evidence type="ECO:0000256" key="1">
    <source>
        <dbReference type="SAM" id="Phobius"/>
    </source>
</evidence>
<keyword evidence="1" id="KW-0812">Transmembrane</keyword>
<name>A0ABR2FD93_9ROSI</name>
<comment type="caution">
    <text evidence="2">The sequence shown here is derived from an EMBL/GenBank/DDBJ whole genome shotgun (WGS) entry which is preliminary data.</text>
</comment>
<accession>A0ABR2FD93</accession>
<gene>
    <name evidence="2" type="ORF">V6N12_069180</name>
</gene>
<dbReference type="Proteomes" id="UP001472677">
    <property type="component" value="Unassembled WGS sequence"/>
</dbReference>
<protein>
    <submittedName>
        <fullName evidence="2">Uncharacterized protein</fullName>
    </submittedName>
</protein>
<keyword evidence="1" id="KW-0472">Membrane</keyword>